<dbReference type="EMBL" id="OL829978">
    <property type="protein sequence ID" value="UMO76293.1"/>
    <property type="molecule type" value="Genomic_DNA"/>
</dbReference>
<keyword evidence="2" id="KW-1185">Reference proteome</keyword>
<protein>
    <submittedName>
        <fullName evidence="1">Uncharacterized protein</fullName>
    </submittedName>
</protein>
<evidence type="ECO:0000313" key="2">
    <source>
        <dbReference type="Proteomes" id="UP001202581"/>
    </source>
</evidence>
<gene>
    <name evidence="1" type="primary">108</name>
    <name evidence="1" type="ORF">SEA_TOMAS_108</name>
</gene>
<organism evidence="1 2">
    <name type="scientific">Streptomyces phage Tomas</name>
    <dbReference type="NCBI Taxonomy" id="2914443"/>
    <lineage>
        <taxon>Viruses</taxon>
        <taxon>Duplodnaviria</taxon>
        <taxon>Heunggongvirae</taxon>
        <taxon>Uroviricota</taxon>
        <taxon>Caudoviricetes</taxon>
        <taxon>Stanwilliamsviridae</taxon>
        <taxon>Boydwoodruffvirinae</taxon>
        <taxon>Tomasvirus</taxon>
        <taxon>Tomasvirus tomas</taxon>
    </lineage>
</organism>
<dbReference type="Proteomes" id="UP001202581">
    <property type="component" value="Segment"/>
</dbReference>
<sequence length="52" mass="5810">MALQGNNGTCWFQKCTRKPVVTIRYYNKSVVVCNGHSNLDGVGCPPSRRKPK</sequence>
<name>A0AA49H0V6_9CAUD</name>
<dbReference type="KEGG" id="vg:77926826"/>
<evidence type="ECO:0000313" key="1">
    <source>
        <dbReference type="EMBL" id="UMO76293.1"/>
    </source>
</evidence>
<accession>A0AA49H0V6</accession>
<reference evidence="1" key="1">
    <citation type="submission" date="2021-12" db="EMBL/GenBank/DDBJ databases">
        <authorList>
            <person name="Khadka S."/>
            <person name="Uribe D.A."/>
            <person name="Klipsch I.N."/>
            <person name="Rene S.R."/>
            <person name="Jimenez M.L."/>
            <person name="Saini B.K."/>
            <person name="Zugasti M."/>
            <person name="Bullon R.M."/>
            <person name="Sharp C.D."/>
            <person name="Kapinga K.O."/>
            <person name="Warner C.P."/>
            <person name="Sarinana J."/>
            <person name="Jimenez A."/>
            <person name="Layton S.R."/>
            <person name="Nayek S."/>
            <person name="Hughes L.E."/>
            <person name="Garlena R.A."/>
            <person name="Russell D.A."/>
            <person name="Jacobs-Sera D."/>
            <person name="Hatfull G.F."/>
        </authorList>
    </citation>
    <scope>NUCLEOTIDE SEQUENCE</scope>
</reference>
<dbReference type="GeneID" id="77926826"/>
<proteinExistence type="predicted"/>
<dbReference type="RefSeq" id="YP_010651232.1">
    <property type="nucleotide sequence ID" value="NC_070781.1"/>
</dbReference>